<protein>
    <recommendedName>
        <fullName evidence="1">DUF7479 domain-containing protein</fullName>
    </recommendedName>
</protein>
<dbReference type="InterPro" id="IPR054656">
    <property type="entry name" value="DVU_1557-like"/>
</dbReference>
<reference evidence="2" key="1">
    <citation type="submission" date="2016-08" db="EMBL/GenBank/DDBJ databases">
        <title>Complete genome of Cloacibacillus porcorum.</title>
        <authorList>
            <person name="Looft T."/>
            <person name="Bayles D.O."/>
            <person name="Alt D.P."/>
        </authorList>
    </citation>
    <scope>NUCLEOTIDE SEQUENCE [LARGE SCALE GENOMIC DNA]</scope>
    <source>
        <strain evidence="2">CL-84</strain>
    </source>
</reference>
<dbReference type="RefSeq" id="WP_066746460.1">
    <property type="nucleotide sequence ID" value="NZ_CP016757.1"/>
</dbReference>
<proteinExistence type="predicted"/>
<dbReference type="NCBIfam" id="NF045645">
    <property type="entry name" value="DVU_1557_fam"/>
    <property type="match status" value="1"/>
</dbReference>
<keyword evidence="3" id="KW-1185">Reference proteome</keyword>
<feature type="domain" description="DUF7479" evidence="1">
    <location>
        <begin position="6"/>
        <end position="64"/>
    </location>
</feature>
<dbReference type="Pfam" id="PF24292">
    <property type="entry name" value="DUF7479"/>
    <property type="match status" value="1"/>
</dbReference>
<organism evidence="2 3">
    <name type="scientific">Cloacibacillus porcorum</name>
    <dbReference type="NCBI Taxonomy" id="1197717"/>
    <lineage>
        <taxon>Bacteria</taxon>
        <taxon>Thermotogati</taxon>
        <taxon>Synergistota</taxon>
        <taxon>Synergistia</taxon>
        <taxon>Synergistales</taxon>
        <taxon>Synergistaceae</taxon>
        <taxon>Cloacibacillus</taxon>
    </lineage>
</organism>
<evidence type="ECO:0000313" key="3">
    <source>
        <dbReference type="Proteomes" id="UP000093044"/>
    </source>
</evidence>
<accession>A0A1B2I6V4</accession>
<dbReference type="OrthoDB" id="1753012at2"/>
<dbReference type="EMBL" id="CP016757">
    <property type="protein sequence ID" value="ANZ45686.1"/>
    <property type="molecule type" value="Genomic_DNA"/>
</dbReference>
<gene>
    <name evidence="2" type="ORF">BED41_11725</name>
</gene>
<sequence>MEENKNLICSRCNVALEMHKAYFSYLDHSFNTEVMRCPSCGQVFIPESLAKGKMAQVEVSIEDK</sequence>
<dbReference type="InterPro" id="IPR055902">
    <property type="entry name" value="DUF7479"/>
</dbReference>
<dbReference type="AlphaFoldDB" id="A0A1B2I6V4"/>
<dbReference type="GeneID" id="83058515"/>
<dbReference type="STRING" id="1197717.BED41_11725"/>
<dbReference type="KEGG" id="cpor:BED41_11725"/>
<name>A0A1B2I6V4_9BACT</name>
<evidence type="ECO:0000259" key="1">
    <source>
        <dbReference type="Pfam" id="PF24292"/>
    </source>
</evidence>
<evidence type="ECO:0000313" key="2">
    <source>
        <dbReference type="EMBL" id="ANZ45686.1"/>
    </source>
</evidence>
<dbReference type="Proteomes" id="UP000093044">
    <property type="component" value="Chromosome"/>
</dbReference>